<dbReference type="RefSeq" id="WP_244708749.1">
    <property type="nucleotide sequence ID" value="NZ_CP095073.1"/>
</dbReference>
<dbReference type="Proteomes" id="UP000831787">
    <property type="component" value="Chromosome"/>
</dbReference>
<dbReference type="Gene3D" id="3.40.50.2020">
    <property type="match status" value="1"/>
</dbReference>
<reference evidence="1 2" key="1">
    <citation type="submission" date="2022-04" db="EMBL/GenBank/DDBJ databases">
        <title>Halobacillus sp. isolated from saltern.</title>
        <authorList>
            <person name="Won M."/>
            <person name="Lee C.-M."/>
            <person name="Woen H.-Y."/>
            <person name="Kwon S.-W."/>
        </authorList>
    </citation>
    <scope>NUCLEOTIDE SEQUENCE [LARGE SCALE GENOMIC DNA]</scope>
    <source>
        <strain evidence="1 2">SSBR10-3</strain>
    </source>
</reference>
<accession>A0ABY4EFY4</accession>
<keyword evidence="2" id="KW-1185">Reference proteome</keyword>
<name>A0ABY4EFY4_9BACI</name>
<dbReference type="EMBL" id="CP095073">
    <property type="protein sequence ID" value="UOQ43390.1"/>
    <property type="molecule type" value="Genomic_DNA"/>
</dbReference>
<dbReference type="SUPFAM" id="SSF53271">
    <property type="entry name" value="PRTase-like"/>
    <property type="match status" value="1"/>
</dbReference>
<dbReference type="InterPro" id="IPR029057">
    <property type="entry name" value="PRTase-like"/>
</dbReference>
<organism evidence="1 2">
    <name type="scientific">Halobacillus salinarum</name>
    <dbReference type="NCBI Taxonomy" id="2932257"/>
    <lineage>
        <taxon>Bacteria</taxon>
        <taxon>Bacillati</taxon>
        <taxon>Bacillota</taxon>
        <taxon>Bacilli</taxon>
        <taxon>Bacillales</taxon>
        <taxon>Bacillaceae</taxon>
        <taxon>Halobacillus</taxon>
    </lineage>
</organism>
<sequence>MVFLHKNFSEDTLIKVHNYFPYRNNDGSLNESFDRNSGLILDVKEGKLNGINYFYEKINPKLIEGIPLSYVPSSNSENKNSGIRKLVQKLASNNRVDATNCLDRHQTIQKAALGGPRNEQVHYNSIKVVNHKLIINKEVLLIDDITTTGTSLRACKNLLLQAGARQVFTLALGKTKRD</sequence>
<gene>
    <name evidence="1" type="ORF">MUN89_15890</name>
</gene>
<dbReference type="InterPro" id="IPR000836">
    <property type="entry name" value="PRTase_dom"/>
</dbReference>
<dbReference type="CDD" id="cd06223">
    <property type="entry name" value="PRTases_typeI"/>
    <property type="match status" value="1"/>
</dbReference>
<protein>
    <recommendedName>
        <fullName evidence="3">Phosphoribosyltransferase domain-containing protein</fullName>
    </recommendedName>
</protein>
<evidence type="ECO:0000313" key="2">
    <source>
        <dbReference type="Proteomes" id="UP000831787"/>
    </source>
</evidence>
<evidence type="ECO:0000313" key="1">
    <source>
        <dbReference type="EMBL" id="UOQ43390.1"/>
    </source>
</evidence>
<evidence type="ECO:0008006" key="3">
    <source>
        <dbReference type="Google" id="ProtNLM"/>
    </source>
</evidence>
<proteinExistence type="predicted"/>